<dbReference type="OrthoDB" id="375607at2157"/>
<dbReference type="EMBL" id="CBTY010000004">
    <property type="protein sequence ID" value="CDI04915.1"/>
    <property type="molecule type" value="Genomic_DNA"/>
</dbReference>
<proteinExistence type="predicted"/>
<name>V6AQT6_9ARCH</name>
<dbReference type="RefSeq" id="WP_048194173.1">
    <property type="nucleotide sequence ID" value="NZ_CBTY010000004.1"/>
</dbReference>
<evidence type="ECO:0000313" key="2">
    <source>
        <dbReference type="Proteomes" id="UP000018159"/>
    </source>
</evidence>
<dbReference type="Proteomes" id="UP000018159">
    <property type="component" value="Unassembled WGS sequence"/>
</dbReference>
<organism evidence="1 2">
    <name type="scientific">Candidatus Nitrosotenuis uzonensis</name>
    <dbReference type="NCBI Taxonomy" id="1407055"/>
    <lineage>
        <taxon>Archaea</taxon>
        <taxon>Nitrososphaerota</taxon>
        <taxon>Candidatus Nitrosotenuis</taxon>
    </lineage>
</organism>
<accession>V6AQT6</accession>
<dbReference type="AlphaFoldDB" id="V6AQT6"/>
<comment type="caution">
    <text evidence="1">The sequence shown here is derived from an EMBL/GenBank/DDBJ whole genome shotgun (WGS) entry which is preliminary data.</text>
</comment>
<evidence type="ECO:0000313" key="1">
    <source>
        <dbReference type="EMBL" id="CDI04915.1"/>
    </source>
</evidence>
<keyword evidence="2" id="KW-1185">Reference proteome</keyword>
<sequence>MSGMGMEYKVKINYHTHKFAGEQDLFYNVLHFSGSHSGSIFQIGDTDLFYAPFYFSDGTLTDINIYYLKSEKLRNALKDTKVIRFSPGTGEWLPMKGDLKDTYAWFFVSKIISTTSKEIQEILNMEESLQNNVTDVLTIEH</sequence>
<reference evidence="1 2" key="1">
    <citation type="journal article" date="2013" name="PLoS ONE">
        <title>Enrichment and Genome Sequence of the Group I.1a Ammonia-Oxidizing Archaeon ?Ca. Nitrosotenuis uzonensis? Representing a Clade Globally.</title>
        <authorList>
            <person name="Lebedeva E.V."/>
            <person name="Hatzenpichler R."/>
            <person name="Pelletier E."/>
            <person name="Schuster N."/>
            <person name="Hauzmayer S."/>
            <person name="Bulaev A."/>
            <person name="Grigor'eva N.V."/>
            <person name="Galushko A."/>
            <person name="Schmid M."/>
            <person name="Palatinszky M."/>
            <person name="Le Paslier D."/>
            <person name="Daims H."/>
            <person name="Wagner M."/>
        </authorList>
    </citation>
    <scope>NUCLEOTIDE SEQUENCE [LARGE SCALE GENOMIC DNA]</scope>
    <source>
        <strain evidence="1 2">N4</strain>
    </source>
</reference>
<protein>
    <submittedName>
        <fullName evidence="1">Uncharacterized protein</fullName>
    </submittedName>
</protein>
<gene>
    <name evidence="1" type="ORF">NITUZ_120019</name>
</gene>